<dbReference type="RefSeq" id="XP_002843724.1">
    <property type="nucleotide sequence ID" value="XM_002843678.1"/>
</dbReference>
<organism evidence="2 3">
    <name type="scientific">Arthroderma otae (strain ATCC MYA-4605 / CBS 113480)</name>
    <name type="common">Microsporum canis</name>
    <dbReference type="NCBI Taxonomy" id="554155"/>
    <lineage>
        <taxon>Eukaryota</taxon>
        <taxon>Fungi</taxon>
        <taxon>Dikarya</taxon>
        <taxon>Ascomycota</taxon>
        <taxon>Pezizomycotina</taxon>
        <taxon>Eurotiomycetes</taxon>
        <taxon>Eurotiomycetidae</taxon>
        <taxon>Onygenales</taxon>
        <taxon>Arthrodermataceae</taxon>
        <taxon>Microsporum</taxon>
    </lineage>
</organism>
<keyword evidence="1" id="KW-0732">Signal</keyword>
<keyword evidence="3" id="KW-1185">Reference proteome</keyword>
<reference evidence="3" key="1">
    <citation type="journal article" date="2012" name="MBio">
        <title>Comparative genome analysis of Trichophyton rubrum and related dermatophytes reveals candidate genes involved in infection.</title>
        <authorList>
            <person name="Martinez D.A."/>
            <person name="Oliver B.G."/>
            <person name="Graeser Y."/>
            <person name="Goldberg J.M."/>
            <person name="Li W."/>
            <person name="Martinez-Rossi N.M."/>
            <person name="Monod M."/>
            <person name="Shelest E."/>
            <person name="Barton R.C."/>
            <person name="Birch E."/>
            <person name="Brakhage A.A."/>
            <person name="Chen Z."/>
            <person name="Gurr S.J."/>
            <person name="Heiman D."/>
            <person name="Heitman J."/>
            <person name="Kosti I."/>
            <person name="Rossi A."/>
            <person name="Saif S."/>
            <person name="Samalova M."/>
            <person name="Saunders C.W."/>
            <person name="Shea T."/>
            <person name="Summerbell R.C."/>
            <person name="Xu J."/>
            <person name="Young S."/>
            <person name="Zeng Q."/>
            <person name="Birren B.W."/>
            <person name="Cuomo C.A."/>
            <person name="White T.C."/>
        </authorList>
    </citation>
    <scope>NUCLEOTIDE SEQUENCE [LARGE SCALE GENOMIC DNA]</scope>
    <source>
        <strain evidence="3">ATCC MYA-4605 / CBS 113480</strain>
    </source>
</reference>
<evidence type="ECO:0000313" key="2">
    <source>
        <dbReference type="EMBL" id="EEQ34688.1"/>
    </source>
</evidence>
<feature type="chain" id="PRO_5002949796" evidence="1">
    <location>
        <begin position="18"/>
        <end position="168"/>
    </location>
</feature>
<dbReference type="HOGENOM" id="CLU_1578128_0_0_1"/>
<gene>
    <name evidence="2" type="ORF">MCYG_07507</name>
</gene>
<dbReference type="EMBL" id="DS995707">
    <property type="protein sequence ID" value="EEQ34688.1"/>
    <property type="molecule type" value="Genomic_DNA"/>
</dbReference>
<proteinExistence type="predicted"/>
<dbReference type="VEuPathDB" id="FungiDB:MCYG_07507"/>
<feature type="signal peptide" evidence="1">
    <location>
        <begin position="1"/>
        <end position="17"/>
    </location>
</feature>
<name>C5FYU0_ARTOC</name>
<sequence>MQIGLAFIFLLVGIGVAEVTLHSFVTILSHNYGLTAQFDEARKLIKFTKSDDHDNFFVEGVADPARGWHIVELDNRVNGTTTHIRFPQARDGELATFDTEWASVFHVELHEDAVFSFTLLDPSTPGDKLAWTVERYSSNDQTMVLRIRPYDKRNTNQHFSIISRPRED</sequence>
<evidence type="ECO:0000313" key="3">
    <source>
        <dbReference type="Proteomes" id="UP000002035"/>
    </source>
</evidence>
<dbReference type="OrthoDB" id="4208788at2759"/>
<dbReference type="Proteomes" id="UP000002035">
    <property type="component" value="Unassembled WGS sequence"/>
</dbReference>
<accession>C5FYU0</accession>
<dbReference type="eggNOG" id="ENOG502T5NK">
    <property type="taxonomic scope" value="Eukaryota"/>
</dbReference>
<evidence type="ECO:0000256" key="1">
    <source>
        <dbReference type="SAM" id="SignalP"/>
    </source>
</evidence>
<dbReference type="AlphaFoldDB" id="C5FYU0"/>
<dbReference type="GeneID" id="9225230"/>
<protein>
    <submittedName>
        <fullName evidence="2">Uncharacterized protein</fullName>
    </submittedName>
</protein>
<dbReference type="OMA" id="HIRFPQA"/>